<feature type="transmembrane region" description="Helical" evidence="7">
    <location>
        <begin position="423"/>
        <end position="443"/>
    </location>
</feature>
<proteinExistence type="predicted"/>
<protein>
    <submittedName>
        <fullName evidence="9">TRAP transporter large permease subunit</fullName>
    </submittedName>
</protein>
<feature type="transmembrane region" description="Helical" evidence="7">
    <location>
        <begin position="337"/>
        <end position="357"/>
    </location>
</feature>
<evidence type="ECO:0000256" key="7">
    <source>
        <dbReference type="SAM" id="Phobius"/>
    </source>
</evidence>
<dbReference type="PANTHER" id="PTHR33362:SF2">
    <property type="entry name" value="TRAP TRANSPORTER LARGE PERMEASE PROTEIN"/>
    <property type="match status" value="1"/>
</dbReference>
<comment type="caution">
    <text evidence="9">The sequence shown here is derived from an EMBL/GenBank/DDBJ whole genome shotgun (WGS) entry which is preliminary data.</text>
</comment>
<evidence type="ECO:0000259" key="8">
    <source>
        <dbReference type="Pfam" id="PF06808"/>
    </source>
</evidence>
<keyword evidence="10" id="KW-1185">Reference proteome</keyword>
<keyword evidence="5 7" id="KW-1133">Transmembrane helix</keyword>
<evidence type="ECO:0000256" key="6">
    <source>
        <dbReference type="ARBA" id="ARBA00023136"/>
    </source>
</evidence>
<comment type="subcellular location">
    <subcellularLocation>
        <location evidence="1">Cell inner membrane</location>
        <topology evidence="1">Multi-pass membrane protein</topology>
    </subcellularLocation>
</comment>
<evidence type="ECO:0000256" key="4">
    <source>
        <dbReference type="ARBA" id="ARBA00022692"/>
    </source>
</evidence>
<gene>
    <name evidence="9" type="ORF">ACFFR3_30210</name>
</gene>
<evidence type="ECO:0000256" key="5">
    <source>
        <dbReference type="ARBA" id="ARBA00022989"/>
    </source>
</evidence>
<feature type="transmembrane region" description="Helical" evidence="7">
    <location>
        <begin position="29"/>
        <end position="49"/>
    </location>
</feature>
<evidence type="ECO:0000313" key="10">
    <source>
        <dbReference type="Proteomes" id="UP001589568"/>
    </source>
</evidence>
<dbReference type="RefSeq" id="WP_345385783.1">
    <property type="nucleotide sequence ID" value="NZ_BAAAXS010000001.1"/>
</dbReference>
<sequence length="445" mass="45728">MGIAIWALVAYIVIIVVWNGVLKRNIGEAMLIGFAGVCLFGGARFFELAWAGIADAMAEEVVFAALAFVFMGYLLTRLGLIQEQVTVLNSVFGRLRGGAGYVSTSAAALLGGPSGSGSGISASVGSVTIPWMIRSNWRPDLAASLVAGNAGLGISIPPSSSMFLLLGSAAVAPVLTADQLFVPALVGGLWTVAHRFVVVFLWVRRHRIAATDAADIVPLRAALRAGWTSLLVYAGIAIPVLMTLEFGKALMESRVGEAAGDISIVVWIPVLTVLATFAVAWRRLPRTASAWNDLLGEMAPRYAVIGATLFFAFAAAASLGELGLVEQLTTIMQSVQAPAVVIATIVGLLLVVIAAPLTGTATIAAVGGVAFSALTAAGVSPAAAATAILIFASTEGASPPGAAPIYIASGIAQVDPARTFGRLILWFVIPTLVIGVLVATGVLPI</sequence>
<feature type="transmembrane region" description="Helical" evidence="7">
    <location>
        <begin position="262"/>
        <end position="281"/>
    </location>
</feature>
<dbReference type="Pfam" id="PF06808">
    <property type="entry name" value="DctM"/>
    <property type="match status" value="1"/>
</dbReference>
<dbReference type="PANTHER" id="PTHR33362">
    <property type="entry name" value="SIALIC ACID TRAP TRANSPORTER PERMEASE PROTEIN SIAT-RELATED"/>
    <property type="match status" value="1"/>
</dbReference>
<feature type="transmembrane region" description="Helical" evidence="7">
    <location>
        <begin position="141"/>
        <end position="160"/>
    </location>
</feature>
<evidence type="ECO:0000256" key="3">
    <source>
        <dbReference type="ARBA" id="ARBA00022519"/>
    </source>
</evidence>
<dbReference type="InterPro" id="IPR010656">
    <property type="entry name" value="DctM"/>
</dbReference>
<feature type="transmembrane region" description="Helical" evidence="7">
    <location>
        <begin position="223"/>
        <end position="242"/>
    </location>
</feature>
<evidence type="ECO:0000313" key="9">
    <source>
        <dbReference type="EMBL" id="MFB9473790.1"/>
    </source>
</evidence>
<feature type="transmembrane region" description="Helical" evidence="7">
    <location>
        <begin position="369"/>
        <end position="392"/>
    </location>
</feature>
<feature type="transmembrane region" description="Helical" evidence="7">
    <location>
        <begin position="302"/>
        <end position="325"/>
    </location>
</feature>
<organism evidence="9 10">
    <name type="scientific">Nonomuraea salmonea</name>
    <dbReference type="NCBI Taxonomy" id="46181"/>
    <lineage>
        <taxon>Bacteria</taxon>
        <taxon>Bacillati</taxon>
        <taxon>Actinomycetota</taxon>
        <taxon>Actinomycetes</taxon>
        <taxon>Streptosporangiales</taxon>
        <taxon>Streptosporangiaceae</taxon>
        <taxon>Nonomuraea</taxon>
    </lineage>
</organism>
<keyword evidence="3" id="KW-0997">Cell inner membrane</keyword>
<accession>A0ABV5NU19</accession>
<keyword evidence="4 7" id="KW-0812">Transmembrane</keyword>
<feature type="domain" description="TRAP C4-dicarboxylate transport system permease DctM subunit" evidence="8">
    <location>
        <begin position="22"/>
        <end position="436"/>
    </location>
</feature>
<evidence type="ECO:0000256" key="1">
    <source>
        <dbReference type="ARBA" id="ARBA00004429"/>
    </source>
</evidence>
<dbReference type="Proteomes" id="UP001589568">
    <property type="component" value="Unassembled WGS sequence"/>
</dbReference>
<name>A0ABV5NU19_9ACTN</name>
<feature type="transmembrane region" description="Helical" evidence="7">
    <location>
        <begin position="180"/>
        <end position="203"/>
    </location>
</feature>
<dbReference type="EMBL" id="JBHMCF010000036">
    <property type="protein sequence ID" value="MFB9473790.1"/>
    <property type="molecule type" value="Genomic_DNA"/>
</dbReference>
<keyword evidence="2" id="KW-1003">Cell membrane</keyword>
<feature type="transmembrane region" description="Helical" evidence="7">
    <location>
        <begin position="61"/>
        <end position="80"/>
    </location>
</feature>
<reference evidence="9 10" key="1">
    <citation type="submission" date="2024-09" db="EMBL/GenBank/DDBJ databases">
        <authorList>
            <person name="Sun Q."/>
            <person name="Mori K."/>
        </authorList>
    </citation>
    <scope>NUCLEOTIDE SEQUENCE [LARGE SCALE GENOMIC DNA]</scope>
    <source>
        <strain evidence="9 10">JCM 3324</strain>
    </source>
</reference>
<dbReference type="InterPro" id="IPR004681">
    <property type="entry name" value="TRAP_DctM"/>
</dbReference>
<keyword evidence="6 7" id="KW-0472">Membrane</keyword>
<feature type="transmembrane region" description="Helical" evidence="7">
    <location>
        <begin position="6"/>
        <end position="22"/>
    </location>
</feature>
<evidence type="ECO:0000256" key="2">
    <source>
        <dbReference type="ARBA" id="ARBA00022475"/>
    </source>
</evidence>